<evidence type="ECO:0000313" key="1">
    <source>
        <dbReference type="EMBL" id="KAJ5602519.1"/>
    </source>
</evidence>
<dbReference type="GeneID" id="81586774"/>
<sequence length="97" mass="10973">MEKPTIRQAKAKDAPLLPAVERSAAQAFLQFTDLAWLATGDVQSVKQHLEFIRRGLERVAVDAEESHFSMEPSRAKTFTYMKSPLDQLIREEELDAA</sequence>
<reference evidence="1" key="2">
    <citation type="submission" date="2023-01" db="EMBL/GenBank/DDBJ databases">
        <authorList>
            <person name="Petersen C."/>
        </authorList>
    </citation>
    <scope>NUCLEOTIDE SEQUENCE</scope>
    <source>
        <strain evidence="1">IBT 12815</strain>
    </source>
</reference>
<dbReference type="AlphaFoldDB" id="A0AAD6E5N4"/>
<proteinExistence type="predicted"/>
<dbReference type="EMBL" id="JAQJAE010000003">
    <property type="protein sequence ID" value="KAJ5602519.1"/>
    <property type="molecule type" value="Genomic_DNA"/>
</dbReference>
<gene>
    <name evidence="1" type="ORF">N7537_005475</name>
</gene>
<dbReference type="RefSeq" id="XP_056752317.1">
    <property type="nucleotide sequence ID" value="XM_056896532.1"/>
</dbReference>
<keyword evidence="2" id="KW-1185">Reference proteome</keyword>
<dbReference type="Proteomes" id="UP001213799">
    <property type="component" value="Unassembled WGS sequence"/>
</dbReference>
<protein>
    <submittedName>
        <fullName evidence="1">GCN5- N-acetyltransferase</fullName>
    </submittedName>
</protein>
<comment type="caution">
    <text evidence="1">The sequence shown here is derived from an EMBL/GenBank/DDBJ whole genome shotgun (WGS) entry which is preliminary data.</text>
</comment>
<organism evidence="1 2">
    <name type="scientific">Penicillium hordei</name>
    <dbReference type="NCBI Taxonomy" id="40994"/>
    <lineage>
        <taxon>Eukaryota</taxon>
        <taxon>Fungi</taxon>
        <taxon>Dikarya</taxon>
        <taxon>Ascomycota</taxon>
        <taxon>Pezizomycotina</taxon>
        <taxon>Eurotiomycetes</taxon>
        <taxon>Eurotiomycetidae</taxon>
        <taxon>Eurotiales</taxon>
        <taxon>Aspergillaceae</taxon>
        <taxon>Penicillium</taxon>
    </lineage>
</organism>
<name>A0AAD6E5N4_9EURO</name>
<reference evidence="1" key="1">
    <citation type="journal article" date="2023" name="IMA Fungus">
        <title>Comparative genomic study of the Penicillium genus elucidates a diverse pangenome and 15 lateral gene transfer events.</title>
        <authorList>
            <person name="Petersen C."/>
            <person name="Sorensen T."/>
            <person name="Nielsen M.R."/>
            <person name="Sondergaard T.E."/>
            <person name="Sorensen J.L."/>
            <person name="Fitzpatrick D.A."/>
            <person name="Frisvad J.C."/>
            <person name="Nielsen K.L."/>
        </authorList>
    </citation>
    <scope>NUCLEOTIDE SEQUENCE</scope>
    <source>
        <strain evidence="1">IBT 12815</strain>
    </source>
</reference>
<accession>A0AAD6E5N4</accession>
<evidence type="ECO:0000313" key="2">
    <source>
        <dbReference type="Proteomes" id="UP001213799"/>
    </source>
</evidence>